<dbReference type="SUPFAM" id="SSF51445">
    <property type="entry name" value="(Trans)glycosidases"/>
    <property type="match status" value="1"/>
</dbReference>
<accession>A0A401LEQ7</accession>
<dbReference type="GO" id="GO:0005975">
    <property type="term" value="P:carbohydrate metabolic process"/>
    <property type="evidence" value="ECO:0007669"/>
    <property type="project" value="InterPro"/>
</dbReference>
<evidence type="ECO:0000256" key="2">
    <source>
        <dbReference type="ARBA" id="ARBA00022801"/>
    </source>
</evidence>
<organism evidence="5 6">
    <name type="scientific">Anaerotignum faecicola</name>
    <dbReference type="NCBI Taxonomy" id="2358141"/>
    <lineage>
        <taxon>Bacteria</taxon>
        <taxon>Bacillati</taxon>
        <taxon>Bacillota</taxon>
        <taxon>Clostridia</taxon>
        <taxon>Lachnospirales</taxon>
        <taxon>Anaerotignaceae</taxon>
        <taxon>Anaerotignum</taxon>
    </lineage>
</organism>
<dbReference type="Gene3D" id="3.20.20.80">
    <property type="entry name" value="Glycosidases"/>
    <property type="match status" value="1"/>
</dbReference>
<keyword evidence="6" id="KW-1185">Reference proteome</keyword>
<dbReference type="Proteomes" id="UP000287361">
    <property type="component" value="Unassembled WGS sequence"/>
</dbReference>
<name>A0A401LEQ7_9FIRM</name>
<dbReference type="InterPro" id="IPR004185">
    <property type="entry name" value="Glyco_hydro_13_lg-like_dom"/>
</dbReference>
<keyword evidence="2" id="KW-0378">Hydrolase</keyword>
<dbReference type="SUPFAM" id="SSF51011">
    <property type="entry name" value="Glycosyl hydrolase domain"/>
    <property type="match status" value="1"/>
</dbReference>
<dbReference type="InterPro" id="IPR014756">
    <property type="entry name" value="Ig_E-set"/>
</dbReference>
<feature type="domain" description="Glycosyl hydrolase family 13 catalytic" evidence="4">
    <location>
        <begin position="134"/>
        <end position="578"/>
    </location>
</feature>
<dbReference type="Gene3D" id="2.60.40.10">
    <property type="entry name" value="Immunoglobulins"/>
    <property type="match status" value="1"/>
</dbReference>
<dbReference type="InterPro" id="IPR017853">
    <property type="entry name" value="GH"/>
</dbReference>
<dbReference type="Gene3D" id="2.60.40.1180">
    <property type="entry name" value="Golgi alpha-mannosidase II"/>
    <property type="match status" value="1"/>
</dbReference>
<evidence type="ECO:0000259" key="4">
    <source>
        <dbReference type="SMART" id="SM00642"/>
    </source>
</evidence>
<evidence type="ECO:0000256" key="1">
    <source>
        <dbReference type="ARBA" id="ARBA00008061"/>
    </source>
</evidence>
<comment type="similarity">
    <text evidence="1">Belongs to the glycosyl hydrolase 13 family.</text>
</comment>
<dbReference type="InterPro" id="IPR013783">
    <property type="entry name" value="Ig-like_fold"/>
</dbReference>
<evidence type="ECO:0000256" key="3">
    <source>
        <dbReference type="ARBA" id="ARBA00023295"/>
    </source>
</evidence>
<gene>
    <name evidence="5" type="primary">malZ</name>
    <name evidence="5" type="ORF">KGMB03357_16810</name>
</gene>
<dbReference type="PANTHER" id="PTHR10357">
    <property type="entry name" value="ALPHA-AMYLASE FAMILY MEMBER"/>
    <property type="match status" value="1"/>
</dbReference>
<keyword evidence="3 5" id="KW-0326">Glycosidase</keyword>
<reference evidence="5 6" key="1">
    <citation type="submission" date="2018-10" db="EMBL/GenBank/DDBJ databases">
        <title>Draft Genome Sequence of Anaerotignum sp. KCTC 15736.</title>
        <authorList>
            <person name="Choi S.H."/>
            <person name="Kim J.S."/>
            <person name="Kang S.W."/>
            <person name="Lee J.S."/>
            <person name="Park S.H."/>
        </authorList>
    </citation>
    <scope>NUCLEOTIDE SEQUENCE [LARGE SCALE GENOMIC DNA]</scope>
    <source>
        <strain evidence="5 6">KCTC 15736</strain>
    </source>
</reference>
<dbReference type="EMBL" id="BHVZ01000004">
    <property type="protein sequence ID" value="GCB30020.1"/>
    <property type="molecule type" value="Genomic_DNA"/>
</dbReference>
<protein>
    <submittedName>
        <fullName evidence="5">Alpha-glycosidase</fullName>
    </submittedName>
</protein>
<dbReference type="SMART" id="SM00642">
    <property type="entry name" value="Aamy"/>
    <property type="match status" value="1"/>
</dbReference>
<dbReference type="AlphaFoldDB" id="A0A401LEQ7"/>
<evidence type="ECO:0000313" key="6">
    <source>
        <dbReference type="Proteomes" id="UP000287361"/>
    </source>
</evidence>
<evidence type="ECO:0000313" key="5">
    <source>
        <dbReference type="EMBL" id="GCB30020.1"/>
    </source>
</evidence>
<dbReference type="Pfam" id="PF02903">
    <property type="entry name" value="Alpha-amylase_N"/>
    <property type="match status" value="1"/>
</dbReference>
<dbReference type="CDD" id="cd02857">
    <property type="entry name" value="E_set_CDase_PDE_N"/>
    <property type="match status" value="1"/>
</dbReference>
<dbReference type="Pfam" id="PF00128">
    <property type="entry name" value="Alpha-amylase"/>
    <property type="match status" value="2"/>
</dbReference>
<sequence length="678" mass="77458">MDDNFGLSAEEFRIQAVYSDETRQFRSPAEPTAEDWVNVRIRVGRGTVSAVFLCTNEREYLMEETKTQGAFSYFQATLPPTAEEMTYYFRLQCGEAVGYYTKYGFFSEYKHEGEFQIFRDYRTPDWAKGAVMYQIYPDRFANGDVSNDVKTNEYIYLKQKTEQVTDWSSLPAASDINRFYGGDLQGVLNKLDYLAELGVEVLYFNPLFVSPSNHKYDTQDYWHIDPHFGKIVRESGSVLAADAKTNETASLYAARTTADENLAASDALFAELIQQAHARGMRVILDGVFNHCGAFHKWLDREGLYRGKLRGAYRHADSPYHDYFYWNADGTYEGWWGYENHPKLNVEGCAALREELLAIARRWVSPPFDADGWRLDVAADLGKTEEFNHAFWRMFRTAVKSVSPDKLILAEHYGDAAPWLTGNQWDSIMNYDAFMEPVTWFLTGVSKHSTEKREDMYNNADVFWGTMSYQMGRLPSQAISVAMNQLSNHDHSRFLTRTNRQIGRVETEGSAAADANVEKAVLREAVLLQMTWSGAPTVYYGDEAGVTGWTDPDNRRTYPWGREDMELIAFHKAAISLRKEYPVLRHGSLKQLYGAYGVLAYGRFDEKEKILVALNNTEEIRTVSIPVWQMGVQAEGTLQNCLMTNRDGFTEFGFSYPVRNGNVLLPLPPKSAMALREI</sequence>
<dbReference type="PANTHER" id="PTHR10357:SF210">
    <property type="entry name" value="MALTODEXTRIN GLUCOSIDASE"/>
    <property type="match status" value="1"/>
</dbReference>
<dbReference type="OrthoDB" id="9805159at2"/>
<dbReference type="SUPFAM" id="SSF81296">
    <property type="entry name" value="E set domains"/>
    <property type="match status" value="1"/>
</dbReference>
<dbReference type="CDD" id="cd11338">
    <property type="entry name" value="AmyAc_CMD"/>
    <property type="match status" value="1"/>
</dbReference>
<dbReference type="InterPro" id="IPR013780">
    <property type="entry name" value="Glyco_hydro_b"/>
</dbReference>
<dbReference type="InterPro" id="IPR006047">
    <property type="entry name" value="GH13_cat_dom"/>
</dbReference>
<dbReference type="GO" id="GO:0004553">
    <property type="term" value="F:hydrolase activity, hydrolyzing O-glycosyl compounds"/>
    <property type="evidence" value="ECO:0007669"/>
    <property type="project" value="InterPro"/>
</dbReference>
<proteinExistence type="inferred from homology"/>
<comment type="caution">
    <text evidence="5">The sequence shown here is derived from an EMBL/GenBank/DDBJ whole genome shotgun (WGS) entry which is preliminary data.</text>
</comment>